<accession>A0A554VDK6</accession>
<organism evidence="2 3">
    <name type="scientific">Aquimarina algiphila</name>
    <dbReference type="NCBI Taxonomy" id="2047982"/>
    <lineage>
        <taxon>Bacteria</taxon>
        <taxon>Pseudomonadati</taxon>
        <taxon>Bacteroidota</taxon>
        <taxon>Flavobacteriia</taxon>
        <taxon>Flavobacteriales</taxon>
        <taxon>Flavobacteriaceae</taxon>
        <taxon>Aquimarina</taxon>
    </lineage>
</organism>
<feature type="signal peptide" evidence="1">
    <location>
        <begin position="1"/>
        <end position="23"/>
    </location>
</feature>
<dbReference type="Proteomes" id="UP000318833">
    <property type="component" value="Unassembled WGS sequence"/>
</dbReference>
<protein>
    <recommendedName>
        <fullName evidence="4">DUF2092 domain-containing protein</fullName>
    </recommendedName>
</protein>
<evidence type="ECO:0000313" key="3">
    <source>
        <dbReference type="Proteomes" id="UP000318833"/>
    </source>
</evidence>
<keyword evidence="1" id="KW-0732">Signal</keyword>
<feature type="chain" id="PRO_5022106958" description="DUF2092 domain-containing protein" evidence="1">
    <location>
        <begin position="24"/>
        <end position="305"/>
    </location>
</feature>
<evidence type="ECO:0000256" key="1">
    <source>
        <dbReference type="SAM" id="SignalP"/>
    </source>
</evidence>
<dbReference type="OrthoDB" id="1433902at2"/>
<evidence type="ECO:0000313" key="2">
    <source>
        <dbReference type="EMBL" id="TSE04970.1"/>
    </source>
</evidence>
<evidence type="ECO:0008006" key="4">
    <source>
        <dbReference type="Google" id="ProtNLM"/>
    </source>
</evidence>
<comment type="caution">
    <text evidence="2">The sequence shown here is derived from an EMBL/GenBank/DDBJ whole genome shotgun (WGS) entry which is preliminary data.</text>
</comment>
<name>A0A554VDK6_9FLAO</name>
<dbReference type="EMBL" id="VLNR01000068">
    <property type="protein sequence ID" value="TSE04970.1"/>
    <property type="molecule type" value="Genomic_DNA"/>
</dbReference>
<proteinExistence type="predicted"/>
<keyword evidence="3" id="KW-1185">Reference proteome</keyword>
<dbReference type="AlphaFoldDB" id="A0A554VDK6"/>
<gene>
    <name evidence="2" type="ORF">FOF46_24400</name>
</gene>
<sequence>MKLKQKFIISLFFALPMVLCAQAEMIFNDTQLNESLETVTQKLKDISETTNVISIDNPSFPLAKTKEEHLVCSKIKTKHGIIEKAVFTFADNKLSYIEAKGNVFNTFTETRNDTARTYIDYDVYVKDKLFLNKKKDIAWIITKEAMHTNLFTWENPYLNFPSTTEIESNDSSKIPPFLKTGKTLNELKPVLEANSKFINIEELDGSDPNAQLQINCFGVDYLGFPRKVEARFGDNKLNVVWILTGKGEEDRIRKALTNQYGDPIFVNDAWEIFNNWQVGLRKDKPEVLLIKKELGLEYKTTYFKQ</sequence>
<dbReference type="RefSeq" id="WP_143918268.1">
    <property type="nucleotide sequence ID" value="NZ_CANLFO010000007.1"/>
</dbReference>
<reference evidence="2 3" key="1">
    <citation type="submission" date="2019-07" db="EMBL/GenBank/DDBJ databases">
        <title>The draft genome sequence of Aquimarina algiphila M91.</title>
        <authorList>
            <person name="Meng X."/>
        </authorList>
    </citation>
    <scope>NUCLEOTIDE SEQUENCE [LARGE SCALE GENOMIC DNA]</scope>
    <source>
        <strain evidence="2 3">M91</strain>
    </source>
</reference>